<reference evidence="2" key="2">
    <citation type="submission" date="2021-04" db="EMBL/GenBank/DDBJ databases">
        <authorList>
            <person name="Gilroy R."/>
        </authorList>
    </citation>
    <scope>NUCLEOTIDE SEQUENCE</scope>
    <source>
        <strain evidence="2">ChiHjej8B7-25341</strain>
    </source>
</reference>
<dbReference type="GO" id="GO:0016758">
    <property type="term" value="F:hexosyltransferase activity"/>
    <property type="evidence" value="ECO:0007669"/>
    <property type="project" value="UniProtKB-ARBA"/>
</dbReference>
<dbReference type="PANTHER" id="PTHR22916:SF3">
    <property type="entry name" value="UDP-GLCNAC:BETAGAL BETA-1,3-N-ACETYLGLUCOSAMINYLTRANSFERASE-LIKE PROTEIN 1"/>
    <property type="match status" value="1"/>
</dbReference>
<comment type="caution">
    <text evidence="2">The sequence shown here is derived from an EMBL/GenBank/DDBJ whole genome shotgun (WGS) entry which is preliminary data.</text>
</comment>
<dbReference type="Gene3D" id="3.90.550.10">
    <property type="entry name" value="Spore Coat Polysaccharide Biosynthesis Protein SpsA, Chain A"/>
    <property type="match status" value="1"/>
</dbReference>
<name>A0A9D2R2T7_9FIRM</name>
<gene>
    <name evidence="2" type="ORF">H9912_13010</name>
</gene>
<evidence type="ECO:0000313" key="2">
    <source>
        <dbReference type="EMBL" id="HJD32842.1"/>
    </source>
</evidence>
<dbReference type="SUPFAM" id="SSF53448">
    <property type="entry name" value="Nucleotide-diphospho-sugar transferases"/>
    <property type="match status" value="1"/>
</dbReference>
<dbReference type="EMBL" id="DWUW01000371">
    <property type="protein sequence ID" value="HJD32842.1"/>
    <property type="molecule type" value="Genomic_DNA"/>
</dbReference>
<dbReference type="InterPro" id="IPR001173">
    <property type="entry name" value="Glyco_trans_2-like"/>
</dbReference>
<reference evidence="2" key="1">
    <citation type="journal article" date="2021" name="PeerJ">
        <title>Extensive microbial diversity within the chicken gut microbiome revealed by metagenomics and culture.</title>
        <authorList>
            <person name="Gilroy R."/>
            <person name="Ravi A."/>
            <person name="Getino M."/>
            <person name="Pursley I."/>
            <person name="Horton D.L."/>
            <person name="Alikhan N.F."/>
            <person name="Baker D."/>
            <person name="Gharbi K."/>
            <person name="Hall N."/>
            <person name="Watson M."/>
            <person name="Adriaenssens E.M."/>
            <person name="Foster-Nyarko E."/>
            <person name="Jarju S."/>
            <person name="Secka A."/>
            <person name="Antonio M."/>
            <person name="Oren A."/>
            <person name="Chaudhuri R.R."/>
            <person name="La Ragione R."/>
            <person name="Hildebrand F."/>
            <person name="Pallen M.J."/>
        </authorList>
    </citation>
    <scope>NUCLEOTIDE SEQUENCE</scope>
    <source>
        <strain evidence="2">ChiHjej8B7-25341</strain>
    </source>
</reference>
<dbReference type="Proteomes" id="UP000823851">
    <property type="component" value="Unassembled WGS sequence"/>
</dbReference>
<dbReference type="CDD" id="cd00761">
    <property type="entry name" value="Glyco_tranf_GTA_type"/>
    <property type="match status" value="1"/>
</dbReference>
<proteinExistence type="predicted"/>
<protein>
    <submittedName>
        <fullName evidence="2">Glycosyltransferase</fullName>
    </submittedName>
</protein>
<accession>A0A9D2R2T7</accession>
<feature type="domain" description="Glycosyltransferase 2-like" evidence="1">
    <location>
        <begin position="8"/>
        <end position="53"/>
    </location>
</feature>
<dbReference type="PANTHER" id="PTHR22916">
    <property type="entry name" value="GLYCOSYLTRANSFERASE"/>
    <property type="match status" value="1"/>
</dbReference>
<dbReference type="AlphaFoldDB" id="A0A9D2R2T7"/>
<evidence type="ECO:0000313" key="3">
    <source>
        <dbReference type="Proteomes" id="UP000823851"/>
    </source>
</evidence>
<organism evidence="2 3">
    <name type="scientific">Candidatus Eisenbergiella stercorigallinarum</name>
    <dbReference type="NCBI Taxonomy" id="2838557"/>
    <lineage>
        <taxon>Bacteria</taxon>
        <taxon>Bacillati</taxon>
        <taxon>Bacillota</taxon>
        <taxon>Clostridia</taxon>
        <taxon>Lachnospirales</taxon>
        <taxon>Lachnospiraceae</taxon>
        <taxon>Eisenbergiella</taxon>
    </lineage>
</organism>
<sequence length="319" mass="36834">MEKRPKVSVCVPAYNNEAEVRRLFASLAAQTMQDMEIILTDDSTDGKVGELAEWIRTGAREAAGMAQGPGQVFRDAPCMKRLRYVHNEKPLGHIFNWNKALSLAEGEYIKIMFSDDWFTEKDSLEKLTALLDDNPRASLAFCGTRQVSKKRTWERAAGKDYVDRLRRDYRYLFLGNEIGAPSATLYRACGAAFDERSSWASDMFLYFEILRKNPVFVCTAEPLISIGVHEQQYTESFSGRDIRKYRDSLLMYEKYRLEGLEECRKEMLRLNVVYGQGMRAAMACGASRGEYRKQRVRWFWENTVLGYGNALLYKLGFRR</sequence>
<evidence type="ECO:0000259" key="1">
    <source>
        <dbReference type="Pfam" id="PF00535"/>
    </source>
</evidence>
<dbReference type="InterPro" id="IPR029044">
    <property type="entry name" value="Nucleotide-diphossugar_trans"/>
</dbReference>
<dbReference type="Pfam" id="PF00535">
    <property type="entry name" value="Glycos_transf_2"/>
    <property type="match status" value="2"/>
</dbReference>
<feature type="domain" description="Glycosyltransferase 2-like" evidence="1">
    <location>
        <begin position="80"/>
        <end position="186"/>
    </location>
</feature>